<evidence type="ECO:0000256" key="2">
    <source>
        <dbReference type="ARBA" id="ARBA00023125"/>
    </source>
</evidence>
<reference evidence="6 7" key="1">
    <citation type="submission" date="2021-06" db="EMBL/GenBank/DDBJ databases">
        <authorList>
            <person name="Jeong J.W."/>
        </authorList>
    </citation>
    <scope>NUCLEOTIDE SEQUENCE [LARGE SCALE GENOMIC DNA]</scope>
    <source>
        <strain evidence="6 7">MMS21-TAE1-1</strain>
    </source>
</reference>
<evidence type="ECO:0000256" key="4">
    <source>
        <dbReference type="PROSITE-ProRule" id="PRU00335"/>
    </source>
</evidence>
<dbReference type="InterPro" id="IPR001647">
    <property type="entry name" value="HTH_TetR"/>
</dbReference>
<feature type="DNA-binding region" description="H-T-H motif" evidence="4">
    <location>
        <begin position="29"/>
        <end position="48"/>
    </location>
</feature>
<dbReference type="RefSeq" id="WP_216922096.1">
    <property type="nucleotide sequence ID" value="NZ_JAHOPC010000001.1"/>
</dbReference>
<dbReference type="PANTHER" id="PTHR47506">
    <property type="entry name" value="TRANSCRIPTIONAL REGULATORY PROTEIN"/>
    <property type="match status" value="1"/>
</dbReference>
<keyword evidence="2 4" id="KW-0238">DNA-binding</keyword>
<comment type="caution">
    <text evidence="6">The sequence shown here is derived from an EMBL/GenBank/DDBJ whole genome shotgun (WGS) entry which is preliminary data.</text>
</comment>
<keyword evidence="7" id="KW-1185">Reference proteome</keyword>
<gene>
    <name evidence="6" type="ORF">KSW38_01765</name>
</gene>
<evidence type="ECO:0000313" key="6">
    <source>
        <dbReference type="EMBL" id="MBU8865022.1"/>
    </source>
</evidence>
<keyword evidence="3" id="KW-0804">Transcription</keyword>
<sequence length="190" mass="20638">MVTTRVPARQRLLDAADKLFYSEGVHTVGIDRVIEEAGVAKGSLFYNFSGKDELISAYLAGRDQQRRERIARHQAGLDEPTAKLLAIFDSLHEAVTSPGYKGCPFANANAEALPGSVEAEALKTFRDWLSDAILLLCEEARFADPADVAARIRLLYDGAVSNSHLDAQPGAVRLAKELASMVLENSPRAV</sequence>
<evidence type="ECO:0000256" key="1">
    <source>
        <dbReference type="ARBA" id="ARBA00023015"/>
    </source>
</evidence>
<keyword evidence="1" id="KW-0805">Transcription regulation</keyword>
<dbReference type="Proteomes" id="UP000824166">
    <property type="component" value="Unassembled WGS sequence"/>
</dbReference>
<evidence type="ECO:0000259" key="5">
    <source>
        <dbReference type="PROSITE" id="PS50977"/>
    </source>
</evidence>
<organism evidence="6 7">
    <name type="scientific">Paenarthrobacter aromaticivorans</name>
    <dbReference type="NCBI Taxonomy" id="2849150"/>
    <lineage>
        <taxon>Bacteria</taxon>
        <taxon>Bacillati</taxon>
        <taxon>Actinomycetota</taxon>
        <taxon>Actinomycetes</taxon>
        <taxon>Micrococcales</taxon>
        <taxon>Micrococcaceae</taxon>
        <taxon>Paenarthrobacter</taxon>
    </lineage>
</organism>
<accession>A0ABS6I116</accession>
<dbReference type="PROSITE" id="PS50977">
    <property type="entry name" value="HTH_TETR_2"/>
    <property type="match status" value="1"/>
</dbReference>
<name>A0ABS6I116_9MICC</name>
<protein>
    <submittedName>
        <fullName evidence="6">TetR/AcrR family transcriptional regulator</fullName>
    </submittedName>
</protein>
<evidence type="ECO:0000256" key="3">
    <source>
        <dbReference type="ARBA" id="ARBA00023163"/>
    </source>
</evidence>
<dbReference type="Pfam" id="PF00440">
    <property type="entry name" value="TetR_N"/>
    <property type="match status" value="1"/>
</dbReference>
<dbReference type="PANTHER" id="PTHR47506:SF3">
    <property type="entry name" value="HTH-TYPE TRANSCRIPTIONAL REGULATOR LMRA"/>
    <property type="match status" value="1"/>
</dbReference>
<evidence type="ECO:0000313" key="7">
    <source>
        <dbReference type="Proteomes" id="UP000824166"/>
    </source>
</evidence>
<feature type="domain" description="HTH tetR-type" evidence="5">
    <location>
        <begin position="6"/>
        <end position="66"/>
    </location>
</feature>
<dbReference type="EMBL" id="JAHOPC010000001">
    <property type="protein sequence ID" value="MBU8865022.1"/>
    <property type="molecule type" value="Genomic_DNA"/>
</dbReference>
<proteinExistence type="predicted"/>